<name>A0A1M7FQU4_9GAMM</name>
<keyword evidence="2" id="KW-1185">Reference proteome</keyword>
<dbReference type="InParanoid" id="A0A1M7FQU4"/>
<dbReference type="AlphaFoldDB" id="A0A1M7FQU4"/>
<sequence length="51" mass="5710">MSYAELSTEERVTNFGHSCSRCEPPTSSPRLEPISLPCLVLAVTWLPFNEL</sequence>
<dbReference type="Proteomes" id="UP000190911">
    <property type="component" value="Chromosome I"/>
</dbReference>
<proteinExistence type="predicted"/>
<dbReference type="STRING" id="29571.SAMN05878437_1035"/>
<organism evidence="1 2">
    <name type="scientific">Vreelandella subglaciescola</name>
    <dbReference type="NCBI Taxonomy" id="29571"/>
    <lineage>
        <taxon>Bacteria</taxon>
        <taxon>Pseudomonadati</taxon>
        <taxon>Pseudomonadota</taxon>
        <taxon>Gammaproteobacteria</taxon>
        <taxon>Oceanospirillales</taxon>
        <taxon>Halomonadaceae</taxon>
        <taxon>Vreelandella</taxon>
    </lineage>
</organism>
<evidence type="ECO:0000313" key="2">
    <source>
        <dbReference type="Proteomes" id="UP000190911"/>
    </source>
</evidence>
<reference evidence="1 2" key="1">
    <citation type="submission" date="2016-11" db="EMBL/GenBank/DDBJ databases">
        <authorList>
            <person name="Jaros S."/>
            <person name="Januszkiewicz K."/>
            <person name="Wedrychowicz H."/>
        </authorList>
    </citation>
    <scope>NUCLEOTIDE SEQUENCE [LARGE SCALE GENOMIC DNA]</scope>
    <source>
        <strain evidence="1 2">ACAM 12</strain>
    </source>
</reference>
<gene>
    <name evidence="1" type="ORF">SAMN05878437_1035</name>
</gene>
<protein>
    <submittedName>
        <fullName evidence="1">Uncharacterized protein</fullName>
    </submittedName>
</protein>
<evidence type="ECO:0000313" key="1">
    <source>
        <dbReference type="EMBL" id="SHM06346.1"/>
    </source>
</evidence>
<dbReference type="EMBL" id="LT670847">
    <property type="protein sequence ID" value="SHM06346.1"/>
    <property type="molecule type" value="Genomic_DNA"/>
</dbReference>
<accession>A0A1M7FQU4</accession>